<accession>A0A6L5XFZ0</accession>
<dbReference type="Proteomes" id="UP000483362">
    <property type="component" value="Unassembled WGS sequence"/>
</dbReference>
<evidence type="ECO:0000313" key="1">
    <source>
        <dbReference type="EMBL" id="MSS18388.1"/>
    </source>
</evidence>
<gene>
    <name evidence="1" type="ORF">FYJ29_11545</name>
</gene>
<evidence type="ECO:0000313" key="2">
    <source>
        <dbReference type="Proteomes" id="UP000483362"/>
    </source>
</evidence>
<keyword evidence="2" id="KW-1185">Reference proteome</keyword>
<name>A0A6L5XFZ0_9BACT</name>
<dbReference type="EMBL" id="VULT01000020">
    <property type="protein sequence ID" value="MSS18388.1"/>
    <property type="molecule type" value="Genomic_DNA"/>
</dbReference>
<proteinExistence type="predicted"/>
<dbReference type="AlphaFoldDB" id="A0A6L5XFZ0"/>
<evidence type="ECO:0008006" key="3">
    <source>
        <dbReference type="Google" id="ProtNLM"/>
    </source>
</evidence>
<comment type="caution">
    <text evidence="1">The sequence shown here is derived from an EMBL/GenBank/DDBJ whole genome shotgun (WGS) entry which is preliminary data.</text>
</comment>
<organism evidence="1 2">
    <name type="scientific">Sodaliphilus pleomorphus</name>
    <dbReference type="NCBI Taxonomy" id="2606626"/>
    <lineage>
        <taxon>Bacteria</taxon>
        <taxon>Pseudomonadati</taxon>
        <taxon>Bacteroidota</taxon>
        <taxon>Bacteroidia</taxon>
        <taxon>Bacteroidales</taxon>
        <taxon>Muribaculaceae</taxon>
        <taxon>Sodaliphilus</taxon>
    </lineage>
</organism>
<protein>
    <recommendedName>
        <fullName evidence="3">Tetratricopeptide repeat protein</fullName>
    </recommendedName>
</protein>
<reference evidence="1 2" key="1">
    <citation type="submission" date="2019-08" db="EMBL/GenBank/DDBJ databases">
        <title>In-depth cultivation of the pig gut microbiome towards novel bacterial diversity and tailored functional studies.</title>
        <authorList>
            <person name="Wylensek D."/>
            <person name="Hitch T.C.A."/>
            <person name="Clavel T."/>
        </authorList>
    </citation>
    <scope>NUCLEOTIDE SEQUENCE [LARGE SCALE GENOMIC DNA]</scope>
    <source>
        <strain evidence="1 2">Oil-RF-744-WCA-WT-10</strain>
    </source>
</reference>
<dbReference type="RefSeq" id="WP_154327432.1">
    <property type="nucleotide sequence ID" value="NZ_JAQXZI010000080.1"/>
</dbReference>
<sequence length="257" mass="28869">MDILHDIDKIMGGDTTVATREWLDEALERYPYFALPALLYLKQHGIEGDDNRAILDRLALVTPDRQALAMQLGVSAQLFASFYPEPLQQQATPGTDEAIDQFLNTFGSTSSKEIEAINNAIFNPTPDYADVLAAQERDEGGTADATDLDMSHDDELINKFIAQEREREKRQSLSVPQQHVEPAAAAEIAHTPIAEPKPQDDSMLSESLAKMYISRGKYSKALEIIENINLKFPEKSIYFADQIRFLRKLVLNEKSKK</sequence>